<name>A0A918DYG9_9ACTN</name>
<reference evidence="3" key="1">
    <citation type="journal article" date="2014" name="Int. J. Syst. Evol. Microbiol.">
        <title>Complete genome sequence of Corynebacterium casei LMG S-19264T (=DSM 44701T), isolated from a smear-ripened cheese.</title>
        <authorList>
            <consortium name="US DOE Joint Genome Institute (JGI-PGF)"/>
            <person name="Walter F."/>
            <person name="Albersmeier A."/>
            <person name="Kalinowski J."/>
            <person name="Ruckert C."/>
        </authorList>
    </citation>
    <scope>NUCLEOTIDE SEQUENCE</scope>
    <source>
        <strain evidence="3">CGMCC 4.7201</strain>
    </source>
</reference>
<feature type="region of interest" description="Disordered" evidence="1">
    <location>
        <begin position="86"/>
        <end position="113"/>
    </location>
</feature>
<sequence>MFPPLPTGAGAPVAEGLWRRQDAARSVKPATTARCSRLDPRGPLPPDVQLCHSVVPMRTTQAWSRLLMTAAGAAVAFSLAACGGGHAPSGAKAPHGDLSNSSMDGGGTRSQAPPQAFAPEAIASFSGRWPRPTLRGGIADFLTLGDRLAYTYDVEDVGITAYRLDTGEIAWHKAVQDGDSVAQAPRLAGTAVVGAFGTSTAGSGTSAGGHTVTVVAYDAATGRQLWAREVEKGKGTSAASPRVVGADDRRVLVSVSEEGYSQTPPMSALLDTRTGRVVWTDRDFDGIDLEKSVAVGTRDDGDFAGRSTADGRRMWKRQLVTGEALTADPGPGLTLANGIGAGESRLVDPVTGKARLDMGDATVRDCHYDGWTTTVCSGADGSGSAAITAVDLPTGRVLWRLPDRTANRIAPEVTTAWHGVVYAEADAPMTLDARTGKDLRTDVGAAPSVVNHRFGLGYEDTEGIVEVYRAKG</sequence>
<feature type="region of interest" description="Disordered" evidence="1">
    <location>
        <begin position="22"/>
        <end position="43"/>
    </location>
</feature>
<evidence type="ECO:0000313" key="4">
    <source>
        <dbReference type="Proteomes" id="UP000641932"/>
    </source>
</evidence>
<dbReference type="PANTHER" id="PTHR34512:SF30">
    <property type="entry name" value="OUTER MEMBRANE PROTEIN ASSEMBLY FACTOR BAMB"/>
    <property type="match status" value="1"/>
</dbReference>
<evidence type="ECO:0000256" key="1">
    <source>
        <dbReference type="SAM" id="MobiDB-lite"/>
    </source>
</evidence>
<gene>
    <name evidence="3" type="ORF">GCM10012280_41250</name>
</gene>
<protein>
    <recommendedName>
        <fullName evidence="2">Pyrrolo-quinoline quinone repeat domain-containing protein</fullName>
    </recommendedName>
</protein>
<keyword evidence="4" id="KW-1185">Reference proteome</keyword>
<dbReference type="AlphaFoldDB" id="A0A918DYG9"/>
<dbReference type="InterPro" id="IPR011047">
    <property type="entry name" value="Quinoprotein_ADH-like_sf"/>
</dbReference>
<accession>A0A918DYG9</accession>
<dbReference type="Pfam" id="PF13360">
    <property type="entry name" value="PQQ_2"/>
    <property type="match status" value="1"/>
</dbReference>
<dbReference type="Proteomes" id="UP000641932">
    <property type="component" value="Unassembled WGS sequence"/>
</dbReference>
<feature type="domain" description="Pyrrolo-quinoline quinone repeat" evidence="2">
    <location>
        <begin position="142"/>
        <end position="316"/>
    </location>
</feature>
<dbReference type="EMBL" id="BMMS01000017">
    <property type="protein sequence ID" value="GGO92021.1"/>
    <property type="molecule type" value="Genomic_DNA"/>
</dbReference>
<dbReference type="PANTHER" id="PTHR34512">
    <property type="entry name" value="CELL SURFACE PROTEIN"/>
    <property type="match status" value="1"/>
</dbReference>
<comment type="caution">
    <text evidence="3">The sequence shown here is derived from an EMBL/GenBank/DDBJ whole genome shotgun (WGS) entry which is preliminary data.</text>
</comment>
<dbReference type="InterPro" id="IPR015943">
    <property type="entry name" value="WD40/YVTN_repeat-like_dom_sf"/>
</dbReference>
<reference evidence="3" key="2">
    <citation type="submission" date="2020-09" db="EMBL/GenBank/DDBJ databases">
        <authorList>
            <person name="Sun Q."/>
            <person name="Zhou Y."/>
        </authorList>
    </citation>
    <scope>NUCLEOTIDE SEQUENCE</scope>
    <source>
        <strain evidence="3">CGMCC 4.7201</strain>
    </source>
</reference>
<dbReference type="InterPro" id="IPR002372">
    <property type="entry name" value="PQQ_rpt_dom"/>
</dbReference>
<evidence type="ECO:0000259" key="2">
    <source>
        <dbReference type="Pfam" id="PF13360"/>
    </source>
</evidence>
<evidence type="ECO:0000313" key="3">
    <source>
        <dbReference type="EMBL" id="GGO92021.1"/>
    </source>
</evidence>
<organism evidence="3 4">
    <name type="scientific">Wenjunlia tyrosinilytica</name>
    <dbReference type="NCBI Taxonomy" id="1544741"/>
    <lineage>
        <taxon>Bacteria</taxon>
        <taxon>Bacillati</taxon>
        <taxon>Actinomycetota</taxon>
        <taxon>Actinomycetes</taxon>
        <taxon>Kitasatosporales</taxon>
        <taxon>Streptomycetaceae</taxon>
        <taxon>Wenjunlia</taxon>
    </lineage>
</organism>
<dbReference type="SUPFAM" id="SSF50998">
    <property type="entry name" value="Quinoprotein alcohol dehydrogenase-like"/>
    <property type="match status" value="1"/>
</dbReference>
<feature type="compositionally biased region" description="Polar residues" evidence="1">
    <location>
        <begin position="98"/>
        <end position="113"/>
    </location>
</feature>
<proteinExistence type="predicted"/>
<dbReference type="Gene3D" id="2.130.10.10">
    <property type="entry name" value="YVTN repeat-like/Quinoprotein amine dehydrogenase"/>
    <property type="match status" value="1"/>
</dbReference>